<dbReference type="RefSeq" id="WP_156523182.1">
    <property type="nucleotide sequence ID" value="NZ_FKBS01000025.1"/>
</dbReference>
<reference evidence="3 4" key="1">
    <citation type="submission" date="2016-03" db="EMBL/GenBank/DDBJ databases">
        <authorList>
            <consortium name="Pathogen Informatics"/>
        </authorList>
    </citation>
    <scope>NUCLEOTIDE SEQUENCE [LARGE SCALE GENOMIC DNA]</scope>
    <source>
        <strain evidence="3 4">NCTC13364</strain>
    </source>
</reference>
<dbReference type="EMBL" id="FKBS01000025">
    <property type="protein sequence ID" value="SAI52160.1"/>
    <property type="molecule type" value="Genomic_DNA"/>
</dbReference>
<accession>A0A157R2H7</accession>
<feature type="region of interest" description="Disordered" evidence="1">
    <location>
        <begin position="26"/>
        <end position="123"/>
    </location>
</feature>
<feature type="chain" id="PRO_5007615499" description="Lipoprotein" evidence="2">
    <location>
        <begin position="30"/>
        <end position="123"/>
    </location>
</feature>
<proteinExistence type="predicted"/>
<organism evidence="3 4">
    <name type="scientific">Bordetella ansorpii</name>
    <dbReference type="NCBI Taxonomy" id="288768"/>
    <lineage>
        <taxon>Bacteria</taxon>
        <taxon>Pseudomonadati</taxon>
        <taxon>Pseudomonadota</taxon>
        <taxon>Betaproteobacteria</taxon>
        <taxon>Burkholderiales</taxon>
        <taxon>Alcaligenaceae</taxon>
        <taxon>Bordetella</taxon>
    </lineage>
</organism>
<evidence type="ECO:0008006" key="5">
    <source>
        <dbReference type="Google" id="ProtNLM"/>
    </source>
</evidence>
<feature type="compositionally biased region" description="Basic and acidic residues" evidence="1">
    <location>
        <begin position="75"/>
        <end position="92"/>
    </location>
</feature>
<feature type="compositionally biased region" description="Polar residues" evidence="1">
    <location>
        <begin position="30"/>
        <end position="42"/>
    </location>
</feature>
<feature type="compositionally biased region" description="Gly residues" evidence="1">
    <location>
        <begin position="106"/>
        <end position="123"/>
    </location>
</feature>
<keyword evidence="2" id="KW-0732">Signal</keyword>
<dbReference type="Proteomes" id="UP000077037">
    <property type="component" value="Unassembled WGS sequence"/>
</dbReference>
<evidence type="ECO:0000313" key="3">
    <source>
        <dbReference type="EMBL" id="SAI52160.1"/>
    </source>
</evidence>
<protein>
    <recommendedName>
        <fullName evidence="5">Lipoprotein</fullName>
    </recommendedName>
</protein>
<evidence type="ECO:0000313" key="4">
    <source>
        <dbReference type="Proteomes" id="UP000077037"/>
    </source>
</evidence>
<evidence type="ECO:0000256" key="2">
    <source>
        <dbReference type="SAM" id="SignalP"/>
    </source>
</evidence>
<feature type="compositionally biased region" description="Polar residues" evidence="1">
    <location>
        <begin position="94"/>
        <end position="104"/>
    </location>
</feature>
<feature type="signal peptide" evidence="2">
    <location>
        <begin position="1"/>
        <end position="29"/>
    </location>
</feature>
<name>A0A157R2H7_9BORD</name>
<evidence type="ECO:0000256" key="1">
    <source>
        <dbReference type="SAM" id="MobiDB-lite"/>
    </source>
</evidence>
<dbReference type="OrthoDB" id="9974247at2"/>
<dbReference type="AlphaFoldDB" id="A0A157R2H7"/>
<gene>
    <name evidence="3" type="ORF">SAMEA1982600_04394</name>
</gene>
<sequence>MAYPSHDAMRRALMAGAFACATLAGATHAQQPSGHTPASATQPRPPQPGQPDTDPKVQNVEKSGASRTAPPGRIESNRKAGDDSGTESRDGKSQPGSTAGSTGNAGMPGAGATSGSGGSADHR</sequence>